<proteinExistence type="predicted"/>
<dbReference type="GO" id="GO:0006508">
    <property type="term" value="P:proteolysis"/>
    <property type="evidence" value="ECO:0007669"/>
    <property type="project" value="UniProtKB-KW"/>
</dbReference>
<organism evidence="2">
    <name type="scientific">uncultured Nocardioides sp</name>
    <dbReference type="NCBI Taxonomy" id="198441"/>
    <lineage>
        <taxon>Bacteria</taxon>
        <taxon>Bacillati</taxon>
        <taxon>Actinomycetota</taxon>
        <taxon>Actinomycetes</taxon>
        <taxon>Propionibacteriales</taxon>
        <taxon>Nocardioidaceae</taxon>
        <taxon>Nocardioides</taxon>
        <taxon>environmental samples</taxon>
    </lineage>
</organism>
<evidence type="ECO:0000313" key="2">
    <source>
        <dbReference type="EMBL" id="CAA9372128.1"/>
    </source>
</evidence>
<dbReference type="EMBL" id="CADCUP010000012">
    <property type="protein sequence ID" value="CAA9372128.1"/>
    <property type="molecule type" value="Genomic_DNA"/>
</dbReference>
<feature type="compositionally biased region" description="Basic residues" evidence="1">
    <location>
        <begin position="73"/>
        <end position="88"/>
    </location>
</feature>
<name>A0A6J4MYA3_9ACTN</name>
<evidence type="ECO:0000256" key="1">
    <source>
        <dbReference type="SAM" id="MobiDB-lite"/>
    </source>
</evidence>
<reference evidence="2" key="1">
    <citation type="submission" date="2020-02" db="EMBL/GenBank/DDBJ databases">
        <authorList>
            <person name="Meier V. D."/>
        </authorList>
    </citation>
    <scope>NUCLEOTIDE SEQUENCE</scope>
    <source>
        <strain evidence="2">AVDCRST_MAG06</strain>
    </source>
</reference>
<keyword evidence="2" id="KW-0378">Hydrolase</keyword>
<feature type="region of interest" description="Disordered" evidence="1">
    <location>
        <begin position="1"/>
        <end position="96"/>
    </location>
</feature>
<feature type="region of interest" description="Disordered" evidence="1">
    <location>
        <begin position="123"/>
        <end position="178"/>
    </location>
</feature>
<keyword evidence="2" id="KW-0482">Metalloprotease</keyword>
<feature type="compositionally biased region" description="Basic residues" evidence="1">
    <location>
        <begin position="161"/>
        <end position="178"/>
    </location>
</feature>
<feature type="non-terminal residue" evidence="2">
    <location>
        <position position="1"/>
    </location>
</feature>
<dbReference type="GO" id="GO:0008237">
    <property type="term" value="F:metallopeptidase activity"/>
    <property type="evidence" value="ECO:0007669"/>
    <property type="project" value="UniProtKB-KW"/>
</dbReference>
<feature type="compositionally biased region" description="Gly residues" evidence="1">
    <location>
        <begin position="1"/>
        <end position="10"/>
    </location>
</feature>
<keyword evidence="2" id="KW-0645">Protease</keyword>
<feature type="non-terminal residue" evidence="2">
    <location>
        <position position="178"/>
    </location>
</feature>
<feature type="compositionally biased region" description="Basic and acidic residues" evidence="1">
    <location>
        <begin position="29"/>
        <end position="40"/>
    </location>
</feature>
<dbReference type="AlphaFoldDB" id="A0A6J4MYA3"/>
<sequence>DGSRGTGRGTPLGAAAPYGLGLPRRRPRGRDDPRHDEQEGRGVLGRPHGRPPRPGRGPQAAQRRPADGSGQAARRRVLRRPRHARHRPLGGQPEVAMGIVHARRPVDPALGAAAGDAAVGDRLRARPRARAPARAGARRQVLGVGRPLPTGRAGQGLPHRLVGRCRHGAARRRRPGRL</sequence>
<accession>A0A6J4MYA3</accession>
<protein>
    <submittedName>
        <fullName evidence="2">Zinc metalloprotease</fullName>
    </submittedName>
</protein>
<gene>
    <name evidence="2" type="ORF">AVDCRST_MAG06-147</name>
</gene>